<name>A0A915XKL9_9BACT</name>
<feature type="transmembrane region" description="Helical" evidence="8">
    <location>
        <begin position="72"/>
        <end position="95"/>
    </location>
</feature>
<keyword evidence="11" id="KW-1185">Reference proteome</keyword>
<feature type="transmembrane region" description="Helical" evidence="8">
    <location>
        <begin position="580"/>
        <end position="604"/>
    </location>
</feature>
<dbReference type="GO" id="GO:0016491">
    <property type="term" value="F:oxidoreductase activity"/>
    <property type="evidence" value="ECO:0007669"/>
    <property type="project" value="UniProtKB-KW"/>
</dbReference>
<feature type="transmembrane region" description="Helical" evidence="8">
    <location>
        <begin position="286"/>
        <end position="304"/>
    </location>
</feature>
<dbReference type="InterPro" id="IPR052175">
    <property type="entry name" value="ComplexI-like_HydComp"/>
</dbReference>
<dbReference type="PANTHER" id="PTHR42682:SF4">
    <property type="entry name" value="NADH-UBIQUINONE_PLASTOQUINONE"/>
    <property type="match status" value="1"/>
</dbReference>
<feature type="transmembrane region" description="Helical" evidence="8">
    <location>
        <begin position="369"/>
        <end position="391"/>
    </location>
</feature>
<protein>
    <recommendedName>
        <fullName evidence="9">NADH:quinone oxidoreductase/Mrp antiporter transmembrane domain-containing protein</fullName>
    </recommendedName>
</protein>
<feature type="transmembrane region" description="Helical" evidence="8">
    <location>
        <begin position="20"/>
        <end position="38"/>
    </location>
</feature>
<dbReference type="Proteomes" id="UP001063350">
    <property type="component" value="Chromosome"/>
</dbReference>
<gene>
    <name evidence="10" type="ORF">GF1_17940</name>
</gene>
<feature type="transmembrane region" description="Helical" evidence="8">
    <location>
        <begin position="338"/>
        <end position="357"/>
    </location>
</feature>
<feature type="transmembrane region" description="Helical" evidence="8">
    <location>
        <begin position="616"/>
        <end position="639"/>
    </location>
</feature>
<feature type="transmembrane region" description="Helical" evidence="8">
    <location>
        <begin position="197"/>
        <end position="224"/>
    </location>
</feature>
<keyword evidence="3 7" id="KW-0812">Transmembrane</keyword>
<proteinExistence type="predicted"/>
<evidence type="ECO:0000256" key="3">
    <source>
        <dbReference type="ARBA" id="ARBA00022692"/>
    </source>
</evidence>
<dbReference type="PANTHER" id="PTHR42682">
    <property type="entry name" value="HYDROGENASE-4 COMPONENT F"/>
    <property type="match status" value="1"/>
</dbReference>
<reference evidence="10" key="1">
    <citation type="submission" date="2020-12" db="EMBL/GenBank/DDBJ databases">
        <title>Desulfobium dissulfuricans gen. nov., sp. nov., a novel mesophilic, sulfate-reducing bacterium isolated from a deep-sea hydrothermal vent.</title>
        <authorList>
            <person name="Hashimoto Y."/>
            <person name="Tame A."/>
            <person name="Sawayama S."/>
            <person name="Miyazaki J."/>
            <person name="Takai K."/>
            <person name="Nakagawa S."/>
        </authorList>
    </citation>
    <scope>NUCLEOTIDE SEQUENCE</scope>
    <source>
        <strain evidence="10">GF1</strain>
    </source>
</reference>
<keyword evidence="6 8" id="KW-0472">Membrane</keyword>
<dbReference type="RefSeq" id="WP_267926168.1">
    <property type="nucleotide sequence ID" value="NZ_AP024233.1"/>
</dbReference>
<keyword evidence="5" id="KW-0560">Oxidoreductase</keyword>
<keyword evidence="2" id="KW-1003">Cell membrane</keyword>
<evidence type="ECO:0000256" key="7">
    <source>
        <dbReference type="RuleBase" id="RU000320"/>
    </source>
</evidence>
<feature type="transmembrane region" description="Helical" evidence="8">
    <location>
        <begin position="715"/>
        <end position="735"/>
    </location>
</feature>
<feature type="domain" description="NADH:quinone oxidoreductase/Mrp antiporter transmembrane" evidence="9">
    <location>
        <begin position="19"/>
        <end position="156"/>
    </location>
</feature>
<feature type="transmembrane region" description="Helical" evidence="8">
    <location>
        <begin position="411"/>
        <end position="428"/>
    </location>
</feature>
<evidence type="ECO:0000256" key="4">
    <source>
        <dbReference type="ARBA" id="ARBA00022989"/>
    </source>
</evidence>
<feature type="transmembrane region" description="Helical" evidence="8">
    <location>
        <begin position="488"/>
        <end position="510"/>
    </location>
</feature>
<dbReference type="EMBL" id="AP024233">
    <property type="protein sequence ID" value="BCO09418.1"/>
    <property type="molecule type" value="Genomic_DNA"/>
</dbReference>
<sequence>MDAAALGETTALIHGHSAEALHVICTIIFIFCGVKALFHRELKKVLLYSLVGLVVDIRSLLTLNSSLALTSFFFHVFNFMLITTMMLLASALLRAKAGSDRLADMRGIGRALPRTAIPLGAGLFAMMGLPPFSAFFSKVLMVYAFVDSGKIVSSVLLAAGELLYFLVFIRVVRIVFLEKYKGRSLQEAAGGKLIAPYLLLAAAVIGGFLPRIAVTPFAALAGYLGSPATGLPVQQVSWPFPVLVLMLGAMAVYFFGQRSNKVAGLLSAGVCLLAMAILFFDHVGAYGTGFALLILFMGALQFTYSVSYMEHSHKQYRFYTFFLLMVAGLLGVSLSRDLFSMFFFWEIMSGWIMYLALAHEDDAFSVQEASKYFTFNYLGAAFLTVAVAIMYKESGQWDFAAMAADFRYTETTAIAIVLLTLGFLMKAAQLPFRIDYQMHPKPAPTPISGYISSTVLKSGPFMMVKIFFIGAAGVTATSLLPLDLIKHVSGWIGALTIVMAASFAMLTNSMKRLLIFHTVSQLGYVVVGCSLMTSLGLAGGLLHFVNHMFFKNLLFLCAGAVFVATGTDKMDKLGGLARKMPLTFLCFMIGVLAISGVPMFSGFVSKWMIYHAVMDSGYIGIAVLSLFGSVLTLASFIKFMHSAYLGQIQDSVKDAKEASWYMLVPMSVLAGLSVLLGIFPGIALAPVNSMLAQFHLQPLDIGPALIQHGAGGINMLYVTIMLLCGVALVALVYLLTKIKTRSTHVYACGARDLTPGDSHVASVNFYEDSKAVIKGMVRLTKTIIGIKGDYVER</sequence>
<dbReference type="Pfam" id="PF00361">
    <property type="entry name" value="Proton_antipo_M"/>
    <property type="match status" value="2"/>
</dbReference>
<evidence type="ECO:0000256" key="6">
    <source>
        <dbReference type="ARBA" id="ARBA00023136"/>
    </source>
</evidence>
<feature type="transmembrane region" description="Helical" evidence="8">
    <location>
        <begin position="522"/>
        <end position="542"/>
    </location>
</feature>
<feature type="transmembrane region" description="Helical" evidence="8">
    <location>
        <begin position="462"/>
        <end position="482"/>
    </location>
</feature>
<evidence type="ECO:0000256" key="1">
    <source>
        <dbReference type="ARBA" id="ARBA00004651"/>
    </source>
</evidence>
<evidence type="ECO:0000313" key="10">
    <source>
        <dbReference type="EMBL" id="BCO09418.1"/>
    </source>
</evidence>
<feature type="transmembrane region" description="Helical" evidence="8">
    <location>
        <begin position="660"/>
        <end position="685"/>
    </location>
</feature>
<feature type="transmembrane region" description="Helical" evidence="8">
    <location>
        <begin position="316"/>
        <end position="332"/>
    </location>
</feature>
<dbReference type="GO" id="GO:0005886">
    <property type="term" value="C:plasma membrane"/>
    <property type="evidence" value="ECO:0007669"/>
    <property type="project" value="UniProtKB-SubCell"/>
</dbReference>
<evidence type="ECO:0000256" key="8">
    <source>
        <dbReference type="SAM" id="Phobius"/>
    </source>
</evidence>
<evidence type="ECO:0000256" key="2">
    <source>
        <dbReference type="ARBA" id="ARBA00022475"/>
    </source>
</evidence>
<feature type="transmembrane region" description="Helical" evidence="8">
    <location>
        <begin position="548"/>
        <end position="568"/>
    </location>
</feature>
<organism evidence="10 11">
    <name type="scientific">Desulfolithobacter dissulfuricans</name>
    <dbReference type="NCBI Taxonomy" id="2795293"/>
    <lineage>
        <taxon>Bacteria</taxon>
        <taxon>Pseudomonadati</taxon>
        <taxon>Thermodesulfobacteriota</taxon>
        <taxon>Desulfobulbia</taxon>
        <taxon>Desulfobulbales</taxon>
        <taxon>Desulfobulbaceae</taxon>
        <taxon>Desulfolithobacter</taxon>
    </lineage>
</organism>
<keyword evidence="4 8" id="KW-1133">Transmembrane helix</keyword>
<dbReference type="AlphaFoldDB" id="A0A915XKL9"/>
<feature type="transmembrane region" description="Helical" evidence="8">
    <location>
        <begin position="45"/>
        <end position="66"/>
    </location>
</feature>
<feature type="transmembrane region" description="Helical" evidence="8">
    <location>
        <begin position="116"/>
        <end position="145"/>
    </location>
</feature>
<evidence type="ECO:0000256" key="5">
    <source>
        <dbReference type="ARBA" id="ARBA00023002"/>
    </source>
</evidence>
<comment type="subcellular location">
    <subcellularLocation>
        <location evidence="1">Cell membrane</location>
        <topology evidence="1">Multi-pass membrane protein</topology>
    </subcellularLocation>
    <subcellularLocation>
        <location evidence="7">Membrane</location>
        <topology evidence="7">Multi-pass membrane protein</topology>
    </subcellularLocation>
</comment>
<dbReference type="KEGG" id="ddu:GF1_17940"/>
<feature type="domain" description="NADH:quinone oxidoreductase/Mrp antiporter transmembrane" evidence="9">
    <location>
        <begin position="335"/>
        <end position="632"/>
    </location>
</feature>
<feature type="transmembrane region" description="Helical" evidence="8">
    <location>
        <begin position="262"/>
        <end position="280"/>
    </location>
</feature>
<accession>A0A915XKL9</accession>
<feature type="transmembrane region" description="Helical" evidence="8">
    <location>
        <begin position="236"/>
        <end position="255"/>
    </location>
</feature>
<evidence type="ECO:0000259" key="9">
    <source>
        <dbReference type="Pfam" id="PF00361"/>
    </source>
</evidence>
<dbReference type="InterPro" id="IPR001750">
    <property type="entry name" value="ND/Mrp_TM"/>
</dbReference>
<evidence type="ECO:0000313" key="11">
    <source>
        <dbReference type="Proteomes" id="UP001063350"/>
    </source>
</evidence>
<feature type="transmembrane region" description="Helical" evidence="8">
    <location>
        <begin position="151"/>
        <end position="176"/>
    </location>
</feature>